<protein>
    <submittedName>
        <fullName evidence="8">Uncharacterized protein</fullName>
    </submittedName>
</protein>
<reference evidence="8 9" key="1">
    <citation type="journal article" date="2023" name="BMC Biotechnol.">
        <title>Vitis rotundifolia cv Carlos genome sequencing.</title>
        <authorList>
            <person name="Huff M."/>
            <person name="Hulse-Kemp A."/>
            <person name="Scheffler B."/>
            <person name="Youngblood R."/>
            <person name="Simpson S."/>
            <person name="Babiker E."/>
            <person name="Staton M."/>
        </authorList>
    </citation>
    <scope>NUCLEOTIDE SEQUENCE [LARGE SCALE GENOMIC DNA]</scope>
    <source>
        <tissue evidence="8">Leaf</tissue>
    </source>
</reference>
<evidence type="ECO:0000259" key="5">
    <source>
        <dbReference type="Pfam" id="PF00931"/>
    </source>
</evidence>
<dbReference type="EMBL" id="JARBHA010000005">
    <property type="protein sequence ID" value="KAJ9701554.1"/>
    <property type="molecule type" value="Genomic_DNA"/>
</dbReference>
<dbReference type="PANTHER" id="PTHR23155:SF955">
    <property type="entry name" value="AAA+ ATPASE DOMAIN-CONTAINING PROTEIN"/>
    <property type="match status" value="1"/>
</dbReference>
<dbReference type="CDD" id="cd14798">
    <property type="entry name" value="RX-CC_like"/>
    <property type="match status" value="1"/>
</dbReference>
<feature type="domain" description="NB-ARC" evidence="5">
    <location>
        <begin position="317"/>
        <end position="487"/>
    </location>
</feature>
<gene>
    <name evidence="8" type="ORF">PVL29_006777</name>
</gene>
<dbReference type="PANTHER" id="PTHR23155">
    <property type="entry name" value="DISEASE RESISTANCE PROTEIN RP"/>
    <property type="match status" value="1"/>
</dbReference>
<evidence type="ECO:0000256" key="4">
    <source>
        <dbReference type="SAM" id="MobiDB-lite"/>
    </source>
</evidence>
<dbReference type="Pfam" id="PF00931">
    <property type="entry name" value="NB-ARC"/>
    <property type="match status" value="1"/>
</dbReference>
<dbReference type="InterPro" id="IPR044974">
    <property type="entry name" value="Disease_R_plants"/>
</dbReference>
<dbReference type="InterPro" id="IPR042197">
    <property type="entry name" value="Apaf_helical"/>
</dbReference>
<dbReference type="Gene3D" id="1.10.10.10">
    <property type="entry name" value="Winged helix-like DNA-binding domain superfamily/Winged helix DNA-binding domain"/>
    <property type="match status" value="1"/>
</dbReference>
<evidence type="ECO:0000259" key="6">
    <source>
        <dbReference type="Pfam" id="PF23559"/>
    </source>
</evidence>
<dbReference type="InterPro" id="IPR038005">
    <property type="entry name" value="RX-like_CC"/>
</dbReference>
<dbReference type="Gene3D" id="3.80.10.10">
    <property type="entry name" value="Ribonuclease Inhibitor"/>
    <property type="match status" value="1"/>
</dbReference>
<dbReference type="Pfam" id="PF23598">
    <property type="entry name" value="LRR_14"/>
    <property type="match status" value="1"/>
</dbReference>
<feature type="region of interest" description="Disordered" evidence="4">
    <location>
        <begin position="280"/>
        <end position="307"/>
    </location>
</feature>
<dbReference type="InterPro" id="IPR002182">
    <property type="entry name" value="NB-ARC"/>
</dbReference>
<dbReference type="InterPro" id="IPR032675">
    <property type="entry name" value="LRR_dom_sf"/>
</dbReference>
<dbReference type="SUPFAM" id="SSF52540">
    <property type="entry name" value="P-loop containing nucleoside triphosphate hydrolases"/>
    <property type="match status" value="1"/>
</dbReference>
<dbReference type="GO" id="GO:0043531">
    <property type="term" value="F:ADP binding"/>
    <property type="evidence" value="ECO:0007669"/>
    <property type="project" value="InterPro"/>
</dbReference>
<accession>A0AA39A6B2</accession>
<evidence type="ECO:0000256" key="3">
    <source>
        <dbReference type="ARBA" id="ARBA00022821"/>
    </source>
</evidence>
<dbReference type="InterPro" id="IPR036388">
    <property type="entry name" value="WH-like_DNA-bd_sf"/>
</dbReference>
<evidence type="ECO:0000256" key="1">
    <source>
        <dbReference type="ARBA" id="ARBA00022737"/>
    </source>
</evidence>
<keyword evidence="9" id="KW-1185">Reference proteome</keyword>
<keyword evidence="3" id="KW-0611">Plant defense</keyword>
<dbReference type="Gene3D" id="1.10.8.430">
    <property type="entry name" value="Helical domain of apoptotic protease-activating factors"/>
    <property type="match status" value="1"/>
</dbReference>
<keyword evidence="1" id="KW-0677">Repeat</keyword>
<dbReference type="Pfam" id="PF23559">
    <property type="entry name" value="WHD_DRP"/>
    <property type="match status" value="1"/>
</dbReference>
<evidence type="ECO:0000259" key="7">
    <source>
        <dbReference type="Pfam" id="PF23598"/>
    </source>
</evidence>
<dbReference type="Gene3D" id="3.40.50.300">
    <property type="entry name" value="P-loop containing nucleotide triphosphate hydrolases"/>
    <property type="match status" value="1"/>
</dbReference>
<organism evidence="8 9">
    <name type="scientific">Vitis rotundifolia</name>
    <name type="common">Muscadine grape</name>
    <dbReference type="NCBI Taxonomy" id="103349"/>
    <lineage>
        <taxon>Eukaryota</taxon>
        <taxon>Viridiplantae</taxon>
        <taxon>Streptophyta</taxon>
        <taxon>Embryophyta</taxon>
        <taxon>Tracheophyta</taxon>
        <taxon>Spermatophyta</taxon>
        <taxon>Magnoliopsida</taxon>
        <taxon>eudicotyledons</taxon>
        <taxon>Gunneridae</taxon>
        <taxon>Pentapetalae</taxon>
        <taxon>rosids</taxon>
        <taxon>Vitales</taxon>
        <taxon>Vitaceae</taxon>
        <taxon>Viteae</taxon>
        <taxon>Vitis</taxon>
    </lineage>
</organism>
<name>A0AA39A6B2_VITRO</name>
<evidence type="ECO:0000256" key="2">
    <source>
        <dbReference type="ARBA" id="ARBA00022741"/>
    </source>
</evidence>
<proteinExistence type="predicted"/>
<dbReference type="InterPro" id="IPR058922">
    <property type="entry name" value="WHD_DRP"/>
</dbReference>
<dbReference type="Proteomes" id="UP001168098">
    <property type="component" value="Unassembled WGS sequence"/>
</dbReference>
<dbReference type="PRINTS" id="PR00364">
    <property type="entry name" value="DISEASERSIST"/>
</dbReference>
<dbReference type="InterPro" id="IPR055414">
    <property type="entry name" value="LRR_R13L4/SHOC2-like"/>
</dbReference>
<dbReference type="SUPFAM" id="SSF52058">
    <property type="entry name" value="L domain-like"/>
    <property type="match status" value="1"/>
</dbReference>
<comment type="caution">
    <text evidence="8">The sequence shown here is derived from an EMBL/GenBank/DDBJ whole genome shotgun (WGS) entry which is preliminary data.</text>
</comment>
<feature type="domain" description="Disease resistance R13L4/SHOC-2-like LRR" evidence="7">
    <location>
        <begin position="731"/>
        <end position="1008"/>
    </location>
</feature>
<dbReference type="AlphaFoldDB" id="A0AA39A6B2"/>
<dbReference type="InterPro" id="IPR027417">
    <property type="entry name" value="P-loop_NTPase"/>
</dbReference>
<sequence length="1034" mass="118707">MRMFREGRNEEAMEILSKLNDTQGVVELAVSRIMEKLNVVLIQEPGVLVGVEEEVQWIQKNLMRLGVLFGYDFTEELMDVAYDLEDVIDDLILRSTAKQRRRGNWERFSLFIRIHMKLVLIKYKIPRLPRAPVSLLSSSSVPEYLEEMEWSPLFSIQSQNLANTVVSPVEEKVLALLALEALHRDSKKAATRVLDKFRSLDSFLKGLESVEIDDRGMVWMEELSHVSLSVVVVIQDFINNNQQRRKRSWMGSSFGKSKSQHDFDMKMDQIYAQIQKLSISKPHKDSQEQGQSRKLKPRATTLPQPTTQEPDFVSFADDVHAMMTRLLADDTSFGVITIMGMEGIGKTTLAKLIFNNKAVVDHFPFRSWPSTTACSSFGSRQILLDMMEQLMNYKMRVTRDTWVYSEHQEMMQKLKAFFIDNRSLVVMDDPSNFSWHDLFTVLGDTSNGTRMIRISREMGVASNPKTRNDFHPIRLRANDESWALFTHALKVNIPPELQKLKGEIVRRCGGLPLLIVKLAEELSHKDATIEEWSSALNQRCHDQEKLWSNTLCRIYKDLPLYMRRCLFSLTLFPQDLDIPSRRLIASWVAEDLVQTEGKNETPEDDAERCLNLLIVQGMVQVTKKKLNGNVKSIRLPNALRQYWLSKAQQATTLRDHIYTRSELFLGNDMIRHLVDHLDRKDISFDHIHGGCDTSSASLTHYYQDVLSFQSFDTRRESKPGEEVGNFLRRCISSSCFLLLRVLDLENVFRPNLPEALGELTQLRYLGLRSTFLEMLPSSISKLQNLQTLDLKHTNISTLPNSIWNEGYQSKLKPRLSMGSLTTLQTLCGLFVDEETPVRDGLNRLLNLRKLGLTVSSQPKAMSSQQEVVADWVLNLNHLRSLRLKSIDYNNQPWDLELKPLTGNLSLSCLYLFGRLRNPSLVSQFPHSLIDLTLSGSELTEDPVQSLDKLPNLKSLKLFAKSYLGNRMLCSLGGFPQLRVLKLWKLDQLGEWSVEKGALQALRDLEIRYCERLPMLLAELQHRTFLKIEVQPASL</sequence>
<evidence type="ECO:0000313" key="8">
    <source>
        <dbReference type="EMBL" id="KAJ9701554.1"/>
    </source>
</evidence>
<feature type="domain" description="Disease resistance protein winged helix" evidence="6">
    <location>
        <begin position="571"/>
        <end position="635"/>
    </location>
</feature>
<keyword evidence="2" id="KW-0547">Nucleotide-binding</keyword>
<evidence type="ECO:0000313" key="9">
    <source>
        <dbReference type="Proteomes" id="UP001168098"/>
    </source>
</evidence>
<dbReference type="GO" id="GO:0098542">
    <property type="term" value="P:defense response to other organism"/>
    <property type="evidence" value="ECO:0007669"/>
    <property type="project" value="TreeGrafter"/>
</dbReference>